<dbReference type="Pfam" id="PF04777">
    <property type="entry name" value="Evr1_Alr"/>
    <property type="match status" value="1"/>
</dbReference>
<dbReference type="EC" id="1.8.3.2" evidence="2"/>
<evidence type="ECO:0000256" key="4">
    <source>
        <dbReference type="ARBA" id="ARBA00022827"/>
    </source>
</evidence>
<accession>A0A6C0AW08</accession>
<dbReference type="InterPro" id="IPR039799">
    <property type="entry name" value="ALR/ERV"/>
</dbReference>
<organism evidence="8">
    <name type="scientific">viral metagenome</name>
    <dbReference type="NCBI Taxonomy" id="1070528"/>
    <lineage>
        <taxon>unclassified sequences</taxon>
        <taxon>metagenomes</taxon>
        <taxon>organismal metagenomes</taxon>
    </lineage>
</organism>
<dbReference type="InterPro" id="IPR017905">
    <property type="entry name" value="ERV/ALR_sulphydryl_oxidase"/>
</dbReference>
<dbReference type="SUPFAM" id="SSF69000">
    <property type="entry name" value="FAD-dependent thiol oxidase"/>
    <property type="match status" value="1"/>
</dbReference>
<dbReference type="Gene3D" id="1.20.120.310">
    <property type="entry name" value="ERV/ALR sulfhydryl oxidase domain"/>
    <property type="match status" value="1"/>
</dbReference>
<evidence type="ECO:0000256" key="1">
    <source>
        <dbReference type="ARBA" id="ARBA00001974"/>
    </source>
</evidence>
<protein>
    <recommendedName>
        <fullName evidence="2">thiol oxidase</fullName>
        <ecNumber evidence="2">1.8.3.2</ecNumber>
    </recommendedName>
</protein>
<evidence type="ECO:0000256" key="6">
    <source>
        <dbReference type="ARBA" id="ARBA00023157"/>
    </source>
</evidence>
<dbReference type="GO" id="GO:0005739">
    <property type="term" value="C:mitochondrion"/>
    <property type="evidence" value="ECO:0007669"/>
    <property type="project" value="TreeGrafter"/>
</dbReference>
<feature type="domain" description="ERV/ALR sulfhydryl oxidase" evidence="7">
    <location>
        <begin position="22"/>
        <end position="126"/>
    </location>
</feature>
<dbReference type="EMBL" id="MN738773">
    <property type="protein sequence ID" value="QHS84139.1"/>
    <property type="molecule type" value="Genomic_DNA"/>
</dbReference>
<dbReference type="AlphaFoldDB" id="A0A6C0AW08"/>
<evidence type="ECO:0000259" key="7">
    <source>
        <dbReference type="PROSITE" id="PS51324"/>
    </source>
</evidence>
<evidence type="ECO:0000256" key="2">
    <source>
        <dbReference type="ARBA" id="ARBA00012512"/>
    </source>
</evidence>
<dbReference type="PANTHER" id="PTHR12645:SF0">
    <property type="entry name" value="FAD-LINKED SULFHYDRYL OXIDASE ALR"/>
    <property type="match status" value="1"/>
</dbReference>
<dbReference type="GO" id="GO:0050660">
    <property type="term" value="F:flavin adenine dinucleotide binding"/>
    <property type="evidence" value="ECO:0007669"/>
    <property type="project" value="TreeGrafter"/>
</dbReference>
<comment type="cofactor">
    <cofactor evidence="1">
        <name>FAD</name>
        <dbReference type="ChEBI" id="CHEBI:57692"/>
    </cofactor>
</comment>
<evidence type="ECO:0000256" key="5">
    <source>
        <dbReference type="ARBA" id="ARBA00023002"/>
    </source>
</evidence>
<dbReference type="InterPro" id="IPR036774">
    <property type="entry name" value="ERV/ALR_sulphydryl_oxid_sf"/>
</dbReference>
<keyword evidence="4" id="KW-0274">FAD</keyword>
<dbReference type="PROSITE" id="PS51324">
    <property type="entry name" value="ERV_ALR"/>
    <property type="match status" value="1"/>
</dbReference>
<name>A0A6C0AW08_9ZZZZ</name>
<evidence type="ECO:0000256" key="3">
    <source>
        <dbReference type="ARBA" id="ARBA00022630"/>
    </source>
</evidence>
<dbReference type="GO" id="GO:0016971">
    <property type="term" value="F:flavin-dependent sulfhydryl oxidase activity"/>
    <property type="evidence" value="ECO:0007669"/>
    <property type="project" value="InterPro"/>
</dbReference>
<keyword evidence="5" id="KW-0560">Oxidoreductase</keyword>
<reference evidence="8" key="1">
    <citation type="journal article" date="2020" name="Nature">
        <title>Giant virus diversity and host interactions through global metagenomics.</title>
        <authorList>
            <person name="Schulz F."/>
            <person name="Roux S."/>
            <person name="Paez-Espino D."/>
            <person name="Jungbluth S."/>
            <person name="Walsh D.A."/>
            <person name="Denef V.J."/>
            <person name="McMahon K.D."/>
            <person name="Konstantinidis K.T."/>
            <person name="Eloe-Fadrosh E.A."/>
            <person name="Kyrpides N.C."/>
            <person name="Woyke T."/>
        </authorList>
    </citation>
    <scope>NUCLEOTIDE SEQUENCE</scope>
    <source>
        <strain evidence="8">GVMAG-S-ERX555965-48</strain>
    </source>
</reference>
<dbReference type="PANTHER" id="PTHR12645">
    <property type="entry name" value="ALR/ERV"/>
    <property type="match status" value="1"/>
</dbReference>
<sequence length="185" mass="21886">MVNKTRKNKNFIFSMENYKSGDGMLTSVWGPSLWHFLHTMSFNYPDTPTKQDKKHYKNFVLQMKYILPCKYCRINLEKNFKAMPLESCHMKSRETFSRYIYDLHEHINKMLGKTSGLSYEDVQERYEHFRARCGKKKKTITIKKRHKGCTEPLHKVKSKGVVYIVPASKKCESLQISNKCTELKT</sequence>
<keyword evidence="3" id="KW-0285">Flavoprotein</keyword>
<evidence type="ECO:0000313" key="8">
    <source>
        <dbReference type="EMBL" id="QHS84139.1"/>
    </source>
</evidence>
<keyword evidence="6" id="KW-1015">Disulfide bond</keyword>
<proteinExistence type="predicted"/>